<name>A0ABR5SEN4_9BACT</name>
<organism evidence="1 2">
    <name type="scientific">Candidatus Magnetominusculus xianensis</name>
    <dbReference type="NCBI Taxonomy" id="1748249"/>
    <lineage>
        <taxon>Bacteria</taxon>
        <taxon>Pseudomonadati</taxon>
        <taxon>Nitrospirota</taxon>
        <taxon>Nitrospiria</taxon>
        <taxon>Nitrospirales</taxon>
        <taxon>Nitrospiraceae</taxon>
        <taxon>Candidatus Magnetominusculus</taxon>
    </lineage>
</organism>
<proteinExistence type="predicted"/>
<reference evidence="1 2" key="1">
    <citation type="submission" date="2015-11" db="EMBL/GenBank/DDBJ databases">
        <authorList>
            <person name="Lin W."/>
        </authorList>
    </citation>
    <scope>NUCLEOTIDE SEQUENCE [LARGE SCALE GENOMIC DNA]</scope>
    <source>
        <strain evidence="1 2">HCH-1</strain>
    </source>
</reference>
<dbReference type="EMBL" id="LNQR01000083">
    <property type="protein sequence ID" value="KWT82777.1"/>
    <property type="molecule type" value="Genomic_DNA"/>
</dbReference>
<dbReference type="Proteomes" id="UP000060487">
    <property type="component" value="Unassembled WGS sequence"/>
</dbReference>
<accession>A0ABR5SEN4</accession>
<sequence>MDLDIDKYCLRYGLDDNYHTLCSNCLSDNVISFDTNEHNCSRCGQSLDIRRYPISVIAIRGNQVTSAVIRDHAGLRVVCGNCGLIIYVRGEGEEFINCIDCGIQIDYSSYPDG</sequence>
<keyword evidence="2" id="KW-1185">Reference proteome</keyword>
<protein>
    <submittedName>
        <fullName evidence="1">Uncharacterized protein</fullName>
    </submittedName>
</protein>
<gene>
    <name evidence="1" type="ORF">ASN18_2365</name>
</gene>
<evidence type="ECO:0000313" key="2">
    <source>
        <dbReference type="Proteomes" id="UP000060487"/>
    </source>
</evidence>
<dbReference type="RefSeq" id="WP_085052967.1">
    <property type="nucleotide sequence ID" value="NZ_LNQR01000083.1"/>
</dbReference>
<comment type="caution">
    <text evidence="1">The sequence shown here is derived from an EMBL/GenBank/DDBJ whole genome shotgun (WGS) entry which is preliminary data.</text>
</comment>
<evidence type="ECO:0000313" key="1">
    <source>
        <dbReference type="EMBL" id="KWT82777.1"/>
    </source>
</evidence>